<evidence type="ECO:0000259" key="4">
    <source>
        <dbReference type="PROSITE" id="PS50048"/>
    </source>
</evidence>
<dbReference type="GO" id="GO:0000981">
    <property type="term" value="F:DNA-binding transcription factor activity, RNA polymerase II-specific"/>
    <property type="evidence" value="ECO:0007669"/>
    <property type="project" value="InterPro"/>
</dbReference>
<name>A0A401H104_9APHY</name>
<dbReference type="SUPFAM" id="SSF57701">
    <property type="entry name" value="Zn2/Cys6 DNA-binding domain"/>
    <property type="match status" value="1"/>
</dbReference>
<dbReference type="CDD" id="cd00067">
    <property type="entry name" value="GAL4"/>
    <property type="match status" value="1"/>
</dbReference>
<sequence>MSSQDEDNENENLNQGKKRRVQRACDVCRRKKIRCDGSQMPNNRCSNCVTYNYECTYMEAAKKRGPPKGYVESLEMRLEKMEKLLKKLCPDADFTQELGGHFDKEAWLTERVMNDKNCKVPYKTTPPTTVMPASTSTLPDPASPATAEDLDPSDDETLITHNIRQSFGRMSLNKAQMRFFGKSSSIMFIQTAMDLKHEYTGVDTHARLGPASHPGLLHNRPQYWTLHPWSSSIKDEPCPYKDFPGQELMNKLIEHYFVNVNEYAPLLHRPSFEEGIKNGLHLTDEGFGSTVLLVCAIGARFSSDPRVFLADYKDETHSAGWKWFQQVQMIRKSLLAPPRLYDLQIYALAAIFLQGTSAPQACWTMIGVGIRLAQDVGAHRRKVYNPTPTVDEELWKRAFWVLVSMDRTISMNLGRPCAIQDEDFDLDLPLECDDEYWMNSDPKQAFKQPADKPSRITFFNCLLRLNQILAFALRTIYSINKSKALLGFVGQQWEQHIVAELDSALNKWIDSVPDHLRWDPNRENITFLNQSAHLYASYYQLQIVVHRPFIPTPRKPSPLSFPSLAICTNAARSCTHVLDIQYQRTGMVMFANQMAVFKAGIVLLLNIWGGKRSGIMTDPEKEMADVHKCMKMLKVLEPRWHTAGRLWDILYELATVGDLPLPQPTPPTYKRERDADSPISVSSAPSPATSSTVDTAQRTIAGSKRVSRDATSATSAASPMFTQGSRPTVPLPPDVNMMSSNAVNTTPFDLPIHSDELGRLPLHPGCNAPSNTNSIMPMNNGWYNAASTSTRMSSMPTSLEAGSSTSAIGVPPMDTSLDPAIASMFAMQPNSVYDQMFSALQAPLSPAPQDYRSHVAASGMHDMDPMASMPNGRSYPDNTLAMWSSAPSGFEWDDWGTYITNVSGSGNQMNSSRPPDEG</sequence>
<dbReference type="Pfam" id="PF04082">
    <property type="entry name" value="Fungal_trans"/>
    <property type="match status" value="1"/>
</dbReference>
<dbReference type="STRING" id="139825.A0A401H104"/>
<keyword evidence="2" id="KW-0539">Nucleus</keyword>
<gene>
    <name evidence="5" type="ORF">SCP_1202980</name>
</gene>
<dbReference type="InterPro" id="IPR001138">
    <property type="entry name" value="Zn2Cys6_DnaBD"/>
</dbReference>
<dbReference type="AlphaFoldDB" id="A0A401H104"/>
<dbReference type="GeneID" id="38784986"/>
<dbReference type="SMART" id="SM00066">
    <property type="entry name" value="GAL4"/>
    <property type="match status" value="1"/>
</dbReference>
<dbReference type="GO" id="GO:0008270">
    <property type="term" value="F:zinc ion binding"/>
    <property type="evidence" value="ECO:0007669"/>
    <property type="project" value="InterPro"/>
</dbReference>
<dbReference type="PANTHER" id="PTHR46910">
    <property type="entry name" value="TRANSCRIPTION FACTOR PDR1"/>
    <property type="match status" value="1"/>
</dbReference>
<dbReference type="InterPro" id="IPR036864">
    <property type="entry name" value="Zn2-C6_fun-type_DNA-bd_sf"/>
</dbReference>
<evidence type="ECO:0000256" key="3">
    <source>
        <dbReference type="SAM" id="MobiDB-lite"/>
    </source>
</evidence>
<feature type="region of interest" description="Disordered" evidence="3">
    <location>
        <begin position="119"/>
        <end position="154"/>
    </location>
</feature>
<dbReference type="CDD" id="cd12148">
    <property type="entry name" value="fungal_TF_MHR"/>
    <property type="match status" value="1"/>
</dbReference>
<dbReference type="Proteomes" id="UP000287166">
    <property type="component" value="Unassembled WGS sequence"/>
</dbReference>
<evidence type="ECO:0000313" key="5">
    <source>
        <dbReference type="EMBL" id="GBE88069.1"/>
    </source>
</evidence>
<dbReference type="PANTHER" id="PTHR46910:SF38">
    <property type="entry name" value="ZN(2)-C6 FUNGAL-TYPE DOMAIN-CONTAINING PROTEIN"/>
    <property type="match status" value="1"/>
</dbReference>
<dbReference type="GO" id="GO:0006351">
    <property type="term" value="P:DNA-templated transcription"/>
    <property type="evidence" value="ECO:0007669"/>
    <property type="project" value="InterPro"/>
</dbReference>
<feature type="region of interest" description="Disordered" evidence="3">
    <location>
        <begin position="661"/>
        <end position="728"/>
    </location>
</feature>
<protein>
    <recommendedName>
        <fullName evidence="4">Zn(2)-C6 fungal-type domain-containing protein</fullName>
    </recommendedName>
</protein>
<dbReference type="PROSITE" id="PS50048">
    <property type="entry name" value="ZN2_CY6_FUNGAL_2"/>
    <property type="match status" value="1"/>
</dbReference>
<evidence type="ECO:0000256" key="2">
    <source>
        <dbReference type="ARBA" id="ARBA00023242"/>
    </source>
</evidence>
<comment type="caution">
    <text evidence="5">The sequence shown here is derived from an EMBL/GenBank/DDBJ whole genome shotgun (WGS) entry which is preliminary data.</text>
</comment>
<dbReference type="GO" id="GO:0003677">
    <property type="term" value="F:DNA binding"/>
    <property type="evidence" value="ECO:0007669"/>
    <property type="project" value="InterPro"/>
</dbReference>
<feature type="compositionally biased region" description="Low complexity" evidence="3">
    <location>
        <begin position="119"/>
        <end position="132"/>
    </location>
</feature>
<reference evidence="5 6" key="1">
    <citation type="journal article" date="2018" name="Sci. Rep.">
        <title>Genome sequence of the cauliflower mushroom Sparassis crispa (Hanabiratake) and its association with beneficial usage.</title>
        <authorList>
            <person name="Kiyama R."/>
            <person name="Furutani Y."/>
            <person name="Kawaguchi K."/>
            <person name="Nakanishi T."/>
        </authorList>
    </citation>
    <scope>NUCLEOTIDE SEQUENCE [LARGE SCALE GENOMIC DNA]</scope>
</reference>
<evidence type="ECO:0000256" key="1">
    <source>
        <dbReference type="ARBA" id="ARBA00022723"/>
    </source>
</evidence>
<dbReference type="Gene3D" id="4.10.240.10">
    <property type="entry name" value="Zn(2)-C6 fungal-type DNA-binding domain"/>
    <property type="match status" value="1"/>
</dbReference>
<accession>A0A401H104</accession>
<proteinExistence type="predicted"/>
<organism evidence="5 6">
    <name type="scientific">Sparassis crispa</name>
    <dbReference type="NCBI Taxonomy" id="139825"/>
    <lineage>
        <taxon>Eukaryota</taxon>
        <taxon>Fungi</taxon>
        <taxon>Dikarya</taxon>
        <taxon>Basidiomycota</taxon>
        <taxon>Agaricomycotina</taxon>
        <taxon>Agaricomycetes</taxon>
        <taxon>Polyporales</taxon>
        <taxon>Sparassidaceae</taxon>
        <taxon>Sparassis</taxon>
    </lineage>
</organism>
<dbReference type="PROSITE" id="PS00463">
    <property type="entry name" value="ZN2_CY6_FUNGAL_1"/>
    <property type="match status" value="1"/>
</dbReference>
<dbReference type="OrthoDB" id="4456959at2759"/>
<feature type="compositionally biased region" description="Low complexity" evidence="3">
    <location>
        <begin position="677"/>
        <end position="695"/>
    </location>
</feature>
<feature type="domain" description="Zn(2)-C6 fungal-type" evidence="4">
    <location>
        <begin position="24"/>
        <end position="57"/>
    </location>
</feature>
<dbReference type="InParanoid" id="A0A401H104"/>
<evidence type="ECO:0000313" key="6">
    <source>
        <dbReference type="Proteomes" id="UP000287166"/>
    </source>
</evidence>
<dbReference type="Pfam" id="PF00172">
    <property type="entry name" value="Zn_clus"/>
    <property type="match status" value="1"/>
</dbReference>
<dbReference type="InterPro" id="IPR007219">
    <property type="entry name" value="XnlR_reg_dom"/>
</dbReference>
<dbReference type="CDD" id="cd15486">
    <property type="entry name" value="ZIP_Sip4"/>
    <property type="match status" value="1"/>
</dbReference>
<dbReference type="SMART" id="SM00906">
    <property type="entry name" value="Fungal_trans"/>
    <property type="match status" value="1"/>
</dbReference>
<dbReference type="EMBL" id="BFAD01000012">
    <property type="protein sequence ID" value="GBE88069.1"/>
    <property type="molecule type" value="Genomic_DNA"/>
</dbReference>
<keyword evidence="6" id="KW-1185">Reference proteome</keyword>
<dbReference type="RefSeq" id="XP_027618982.1">
    <property type="nucleotide sequence ID" value="XM_027763181.1"/>
</dbReference>
<keyword evidence="1" id="KW-0479">Metal-binding</keyword>
<dbReference type="InterPro" id="IPR050987">
    <property type="entry name" value="AtrR-like"/>
</dbReference>